<reference evidence="2 3" key="1">
    <citation type="submission" date="2015-10" db="EMBL/GenBank/DDBJ databases">
        <title>Genome analyses suggest a sexual origin of heterokaryosis in a supposedly ancient asexual fungus.</title>
        <authorList>
            <person name="Ropars J."/>
            <person name="Sedzielewska K."/>
            <person name="Noel J."/>
            <person name="Charron P."/>
            <person name="Farinelli L."/>
            <person name="Marton T."/>
            <person name="Kruger M."/>
            <person name="Pelin A."/>
            <person name="Brachmann A."/>
            <person name="Corradi N."/>
        </authorList>
    </citation>
    <scope>NUCLEOTIDE SEQUENCE [LARGE SCALE GENOMIC DNA]</scope>
    <source>
        <strain evidence="2 3">A4</strain>
    </source>
</reference>
<keyword evidence="3" id="KW-1185">Reference proteome</keyword>
<proteinExistence type="predicted"/>
<evidence type="ECO:0000256" key="1">
    <source>
        <dbReference type="SAM" id="Coils"/>
    </source>
</evidence>
<comment type="caution">
    <text evidence="2">The sequence shown here is derived from an EMBL/GenBank/DDBJ whole genome shotgun (WGS) entry which is preliminary data.</text>
</comment>
<sequence>MRAELKRRIAEALRMTSKKEIMRRDAENAKLKARIEELESENKKEMDNFWMRCIRKALVMEQETVNNIEKSDESGINKVTNCSSSELSHRTEVIEDIANFDIKTINIVNDQNKLQSSQGLAWSPGDPSSNIVTEFVQVLSGKAYMNITTPVHIKALATKLVSGNFFQ</sequence>
<dbReference type="AlphaFoldDB" id="A0A2I1HKS2"/>
<organism evidence="2 3">
    <name type="scientific">Rhizophagus irregularis</name>
    <dbReference type="NCBI Taxonomy" id="588596"/>
    <lineage>
        <taxon>Eukaryota</taxon>
        <taxon>Fungi</taxon>
        <taxon>Fungi incertae sedis</taxon>
        <taxon>Mucoromycota</taxon>
        <taxon>Glomeromycotina</taxon>
        <taxon>Glomeromycetes</taxon>
        <taxon>Glomerales</taxon>
        <taxon>Glomeraceae</taxon>
        <taxon>Rhizophagus</taxon>
    </lineage>
</organism>
<dbReference type="VEuPathDB" id="FungiDB:RhiirFUN_008273"/>
<protein>
    <submittedName>
        <fullName evidence="2">Uncharacterized protein</fullName>
    </submittedName>
</protein>
<dbReference type="VEuPathDB" id="FungiDB:FUN_007880"/>
<gene>
    <name evidence="2" type="ORF">RhiirA4_482239</name>
</gene>
<dbReference type="EMBL" id="LLXI01003581">
    <property type="protein sequence ID" value="PKY59463.1"/>
    <property type="molecule type" value="Genomic_DNA"/>
</dbReference>
<evidence type="ECO:0000313" key="2">
    <source>
        <dbReference type="EMBL" id="PKY59463.1"/>
    </source>
</evidence>
<keyword evidence="1" id="KW-0175">Coiled coil</keyword>
<dbReference type="Proteomes" id="UP000234323">
    <property type="component" value="Unassembled WGS sequence"/>
</dbReference>
<name>A0A2I1HKS2_9GLOM</name>
<evidence type="ECO:0000313" key="3">
    <source>
        <dbReference type="Proteomes" id="UP000234323"/>
    </source>
</evidence>
<feature type="coiled-coil region" evidence="1">
    <location>
        <begin position="21"/>
        <end position="48"/>
    </location>
</feature>
<accession>A0A2I1HKS2</accession>